<evidence type="ECO:0000313" key="6">
    <source>
        <dbReference type="EMBL" id="MVA76337.1"/>
    </source>
</evidence>
<dbReference type="SUPFAM" id="SSF53822">
    <property type="entry name" value="Periplasmic binding protein-like I"/>
    <property type="match status" value="1"/>
</dbReference>
<name>A0A6A9UY30_9ACTN</name>
<evidence type="ECO:0000259" key="4">
    <source>
        <dbReference type="PROSITE" id="PS50932"/>
    </source>
</evidence>
<organism evidence="6 7">
    <name type="scientific">Auraticoccus cholistanensis</name>
    <dbReference type="NCBI Taxonomy" id="2656650"/>
    <lineage>
        <taxon>Bacteria</taxon>
        <taxon>Bacillati</taxon>
        <taxon>Actinomycetota</taxon>
        <taxon>Actinomycetes</taxon>
        <taxon>Propionibacteriales</taxon>
        <taxon>Propionibacteriaceae</taxon>
        <taxon>Auraticoccus</taxon>
    </lineage>
</organism>
<dbReference type="PROSITE" id="PS00356">
    <property type="entry name" value="HTH_LACI_1"/>
    <property type="match status" value="1"/>
</dbReference>
<dbReference type="Gene3D" id="3.40.50.2300">
    <property type="match status" value="2"/>
</dbReference>
<keyword evidence="3" id="KW-0804">Transcription</keyword>
<gene>
    <name evidence="6" type="ORF">GC722_09915</name>
</gene>
<dbReference type="GO" id="GO:0003700">
    <property type="term" value="F:DNA-binding transcription factor activity"/>
    <property type="evidence" value="ECO:0007669"/>
    <property type="project" value="TreeGrafter"/>
</dbReference>
<dbReference type="Pfam" id="PF13377">
    <property type="entry name" value="Peripla_BP_3"/>
    <property type="match status" value="1"/>
</dbReference>
<evidence type="ECO:0000256" key="1">
    <source>
        <dbReference type="ARBA" id="ARBA00023015"/>
    </source>
</evidence>
<evidence type="ECO:0000259" key="5">
    <source>
        <dbReference type="PROSITE" id="PS50943"/>
    </source>
</evidence>
<sequence length="338" mass="35670">MRATVKDVARLAGVSPKTVSNVITGTVPVSPATRARVESALAELDYVPNLAARGLRNGRTGVIALALPDLSTGYSATVVAAFVHAAKRRGWSIHVEETGDDPGREQALLTRAREQQVDGLVLNPVLLESSALRRPQSLPPLVLIGEVDQPAVDHVWVDNPAAFHTLVTALARAGRRRIAVLGVMHSASSQLRVAGYHRALDDAGLPRDPELEIATRDWSAQGGHEAITRLLARGSTPPDAVVGLTDSLALGAIGALLRHGLDVPGQVAVCGYDDLEVARWTSPSLTSVSFDRAAIAEAALDLLTARIRQPGAPVDVRVVPHRVVVRESSGPLPLLPGP</sequence>
<keyword evidence="1" id="KW-0805">Transcription regulation</keyword>
<dbReference type="InterPro" id="IPR001387">
    <property type="entry name" value="Cro/C1-type_HTH"/>
</dbReference>
<dbReference type="PANTHER" id="PTHR30146:SF153">
    <property type="entry name" value="LACTOSE OPERON REPRESSOR"/>
    <property type="match status" value="1"/>
</dbReference>
<dbReference type="CDD" id="cd01392">
    <property type="entry name" value="HTH_LacI"/>
    <property type="match status" value="1"/>
</dbReference>
<keyword evidence="2 6" id="KW-0238">DNA-binding</keyword>
<dbReference type="PROSITE" id="PS50932">
    <property type="entry name" value="HTH_LACI_2"/>
    <property type="match status" value="1"/>
</dbReference>
<dbReference type="EMBL" id="WPCU01000005">
    <property type="protein sequence ID" value="MVA76337.1"/>
    <property type="molecule type" value="Genomic_DNA"/>
</dbReference>
<dbReference type="RefSeq" id="WP_331714638.1">
    <property type="nucleotide sequence ID" value="NZ_WPCU01000005.1"/>
</dbReference>
<dbReference type="Proteomes" id="UP000435304">
    <property type="component" value="Unassembled WGS sequence"/>
</dbReference>
<dbReference type="PANTHER" id="PTHR30146">
    <property type="entry name" value="LACI-RELATED TRANSCRIPTIONAL REPRESSOR"/>
    <property type="match status" value="1"/>
</dbReference>
<accession>A0A6A9UY30</accession>
<dbReference type="GO" id="GO:0000976">
    <property type="term" value="F:transcription cis-regulatory region binding"/>
    <property type="evidence" value="ECO:0007669"/>
    <property type="project" value="TreeGrafter"/>
</dbReference>
<dbReference type="Gene3D" id="1.10.260.40">
    <property type="entry name" value="lambda repressor-like DNA-binding domains"/>
    <property type="match status" value="1"/>
</dbReference>
<comment type="caution">
    <text evidence="6">The sequence shown here is derived from an EMBL/GenBank/DDBJ whole genome shotgun (WGS) entry which is preliminary data.</text>
</comment>
<dbReference type="CDD" id="cd06267">
    <property type="entry name" value="PBP1_LacI_sugar_binding-like"/>
    <property type="match status" value="1"/>
</dbReference>
<dbReference type="AlphaFoldDB" id="A0A6A9UY30"/>
<reference evidence="6 7" key="1">
    <citation type="submission" date="2019-12" db="EMBL/GenBank/DDBJ databases">
        <title>Auraticoccus cholistani sp. nov., an actinomycete isolated from soil of Cholistan desert.</title>
        <authorList>
            <person name="Cheema M.T."/>
        </authorList>
    </citation>
    <scope>NUCLEOTIDE SEQUENCE [LARGE SCALE GENOMIC DNA]</scope>
    <source>
        <strain evidence="6 7">F435</strain>
    </source>
</reference>
<dbReference type="SMART" id="SM00354">
    <property type="entry name" value="HTH_LACI"/>
    <property type="match status" value="1"/>
</dbReference>
<evidence type="ECO:0000313" key="7">
    <source>
        <dbReference type="Proteomes" id="UP000435304"/>
    </source>
</evidence>
<evidence type="ECO:0000256" key="2">
    <source>
        <dbReference type="ARBA" id="ARBA00023125"/>
    </source>
</evidence>
<feature type="domain" description="HTH lacI-type" evidence="4">
    <location>
        <begin position="3"/>
        <end position="57"/>
    </location>
</feature>
<dbReference type="PROSITE" id="PS50943">
    <property type="entry name" value="HTH_CROC1"/>
    <property type="match status" value="1"/>
</dbReference>
<dbReference type="InterPro" id="IPR046335">
    <property type="entry name" value="LacI/GalR-like_sensor"/>
</dbReference>
<dbReference type="InterPro" id="IPR010982">
    <property type="entry name" value="Lambda_DNA-bd_dom_sf"/>
</dbReference>
<feature type="domain" description="HTH cro/C1-type" evidence="5">
    <location>
        <begin position="4"/>
        <end position="47"/>
    </location>
</feature>
<proteinExistence type="predicted"/>
<keyword evidence="7" id="KW-1185">Reference proteome</keyword>
<evidence type="ECO:0000256" key="3">
    <source>
        <dbReference type="ARBA" id="ARBA00023163"/>
    </source>
</evidence>
<dbReference type="InterPro" id="IPR028082">
    <property type="entry name" value="Peripla_BP_I"/>
</dbReference>
<dbReference type="Pfam" id="PF00356">
    <property type="entry name" value="LacI"/>
    <property type="match status" value="1"/>
</dbReference>
<dbReference type="SUPFAM" id="SSF47413">
    <property type="entry name" value="lambda repressor-like DNA-binding domains"/>
    <property type="match status" value="1"/>
</dbReference>
<protein>
    <submittedName>
        <fullName evidence="6">LacI family DNA-binding transcriptional regulator</fullName>
    </submittedName>
</protein>
<dbReference type="InterPro" id="IPR000843">
    <property type="entry name" value="HTH_LacI"/>
</dbReference>